<dbReference type="InterPro" id="IPR042488">
    <property type="entry name" value="Rad4_BHD3_sf"/>
</dbReference>
<gene>
    <name evidence="10" type="ORF">LECACI_7A003346</name>
</gene>
<keyword evidence="5" id="KW-0539">Nucleus</keyword>
<feature type="compositionally biased region" description="Acidic residues" evidence="6">
    <location>
        <begin position="988"/>
        <end position="1001"/>
    </location>
</feature>
<feature type="domain" description="Rad4 beta-hairpin" evidence="8">
    <location>
        <begin position="566"/>
        <end position="625"/>
    </location>
</feature>
<sequence length="1001" mass="110784">MAPKRGKGKAPARLPDNRGGRRTTRSRVAATDDVPDVYQDMLREADGDGHEGSDRPLKRRKVVSRSEAEPLEPSQASRRNARAEQIEQPTSSPKPGHSNLQTVEESSEDDASDLEFEDVDLEGPSEGLPDPVDDIGDVAISVQPESSTKPATPARRKPATFAEKAHRLVVHKLHVLCLLGHCMYVNGRCNNATVQRHVRSLLSSKTVSYLTPKTTMSQFDRNRSFMDGLQQAVEIFVPEYRVTGGGMTKAQWDVDGELNRKYDHLPPMDRSNFIEAAKDLQGSQDVANQLFCALLRSAGVETRLVCSLQVLPFTSVPKAPTPKKPAKEVILAMAPETPRRGAHAEDSAVKGSASIGKVPSARRRLGQPSFAAETKAATPTKKKLRPVPRLSHPVFWVEAFNAAQQKWIAVDPIVTRTVNKPAKLEPSLSYELNQMTYVIGFENDGAARDVTKRYAKAYNAKTRRHRVETSSEGTKWFKKVMRIFRRREGTLARDQVEDAELAQKEAREGMPANVLDFKDHPYYALERHLKRHEVLHPKREVGKVNAGTAAKSRMEPVYRRQDVLNCKSADKWYRLGREIKEGEQPLKRVPARTRRPRSPDQDDAADLSNETALYAPYQTQLYIPPPVQRGRIPKNGFGNLDIYVPSMVPSGGVHIRHQFAQQAAKLLRIDYADAVTGFKFQGRHGTAVIEGVVVAEQYDDAIRAVIEGFEEQVIKDECKVRSIEALKLWKRFLTGLRIQERVSTYGNGLDSAQEEGDDLQDTDTAISSTFAVDDKPLVTAGQYTLRELQAPTRKPKPKKRQIEEDSEEDWDAQDEEPLYAADEGTEDPGLAGGFLPTDAVANPVEHGHSGGFIVDNEEDGGGFLAEDADDEGGGGFFADRGEKGGGFITPEGNPLEDLHHHDHDEGGGGFVPDEAVEEVYPDDRRIRSDGRGSDLREEIGTRLPEEESTAQLSPGSITSAEDTQAADAEIFGADQEASDNDSMPSHDPEDDDAEPDWLESD</sequence>
<feature type="region of interest" description="Disordered" evidence="6">
    <location>
        <begin position="583"/>
        <end position="606"/>
    </location>
</feature>
<feature type="region of interest" description="Disordered" evidence="6">
    <location>
        <begin position="1"/>
        <end position="112"/>
    </location>
</feature>
<dbReference type="SUPFAM" id="SSF54001">
    <property type="entry name" value="Cysteine proteinases"/>
    <property type="match status" value="1"/>
</dbReference>
<dbReference type="AlphaFoldDB" id="A0AAI8YWM6"/>
<dbReference type="Pfam" id="PF10404">
    <property type="entry name" value="BHD_2"/>
    <property type="match status" value="1"/>
</dbReference>
<evidence type="ECO:0000259" key="8">
    <source>
        <dbReference type="SMART" id="SM01031"/>
    </source>
</evidence>
<dbReference type="PANTHER" id="PTHR12135:SF0">
    <property type="entry name" value="DNA REPAIR PROTEIN COMPLEMENTING XP-C CELLS"/>
    <property type="match status" value="1"/>
</dbReference>
<dbReference type="InterPro" id="IPR018326">
    <property type="entry name" value="Rad4_beta-hairpin_dom1"/>
</dbReference>
<evidence type="ECO:0000256" key="5">
    <source>
        <dbReference type="ARBA" id="ARBA00023242"/>
    </source>
</evidence>
<feature type="compositionally biased region" description="Basic and acidic residues" evidence="6">
    <location>
        <begin position="41"/>
        <end position="56"/>
    </location>
</feature>
<dbReference type="EMBL" id="CAVMBE010000016">
    <property type="protein sequence ID" value="CAK3955763.1"/>
    <property type="molecule type" value="Genomic_DNA"/>
</dbReference>
<reference evidence="10" key="1">
    <citation type="submission" date="2023-11" db="EMBL/GenBank/DDBJ databases">
        <authorList>
            <person name="Alioto T."/>
            <person name="Alioto T."/>
            <person name="Gomez Garrido J."/>
        </authorList>
    </citation>
    <scope>NUCLEOTIDE SEQUENCE</scope>
</reference>
<feature type="region of interest" description="Disordered" evidence="6">
    <location>
        <begin position="857"/>
        <end position="1001"/>
    </location>
</feature>
<comment type="similarity">
    <text evidence="2">Belongs to the XPC family.</text>
</comment>
<dbReference type="GO" id="GO:0006289">
    <property type="term" value="P:nucleotide-excision repair"/>
    <property type="evidence" value="ECO:0007669"/>
    <property type="project" value="InterPro"/>
</dbReference>
<dbReference type="PANTHER" id="PTHR12135">
    <property type="entry name" value="DNA REPAIR PROTEIN XP-C / RAD4"/>
    <property type="match status" value="1"/>
</dbReference>
<dbReference type="GO" id="GO:0071942">
    <property type="term" value="C:XPC complex"/>
    <property type="evidence" value="ECO:0007669"/>
    <property type="project" value="TreeGrafter"/>
</dbReference>
<dbReference type="GO" id="GO:0003684">
    <property type="term" value="F:damaged DNA binding"/>
    <property type="evidence" value="ECO:0007669"/>
    <property type="project" value="InterPro"/>
</dbReference>
<keyword evidence="4" id="KW-0234">DNA repair</keyword>
<dbReference type="Gene3D" id="3.30.60.290">
    <property type="entry name" value="Rad4, beta-hairpin domain BHD2"/>
    <property type="match status" value="1"/>
</dbReference>
<dbReference type="InterPro" id="IPR018328">
    <property type="entry name" value="Rad4_beta-hairpin_dom3"/>
</dbReference>
<feature type="compositionally biased region" description="Acidic residues" evidence="6">
    <location>
        <begin position="804"/>
        <end position="814"/>
    </location>
</feature>
<evidence type="ECO:0000313" key="10">
    <source>
        <dbReference type="EMBL" id="CAK3955763.1"/>
    </source>
</evidence>
<dbReference type="InterPro" id="IPR018325">
    <property type="entry name" value="Rad4/PNGase_transGLS-fold"/>
</dbReference>
<dbReference type="InterPro" id="IPR004583">
    <property type="entry name" value="DNA_repair_Rad4"/>
</dbReference>
<proteinExistence type="inferred from homology"/>
<evidence type="ECO:0000313" key="11">
    <source>
        <dbReference type="Proteomes" id="UP001296104"/>
    </source>
</evidence>
<dbReference type="GO" id="GO:0003697">
    <property type="term" value="F:single-stranded DNA binding"/>
    <property type="evidence" value="ECO:0007669"/>
    <property type="project" value="TreeGrafter"/>
</dbReference>
<dbReference type="Pfam" id="PF10405">
    <property type="entry name" value="BHD_3"/>
    <property type="match status" value="1"/>
</dbReference>
<dbReference type="InterPro" id="IPR018327">
    <property type="entry name" value="BHD_2"/>
</dbReference>
<keyword evidence="11" id="KW-1185">Reference proteome</keyword>
<feature type="compositionally biased region" description="Polar residues" evidence="6">
    <location>
        <begin position="949"/>
        <end position="962"/>
    </location>
</feature>
<dbReference type="Pfam" id="PF10403">
    <property type="entry name" value="BHD_1"/>
    <property type="match status" value="1"/>
</dbReference>
<protein>
    <submittedName>
        <fullName evidence="10">DNA repair rhp42</fullName>
    </submittedName>
</protein>
<dbReference type="Gene3D" id="2.20.20.110">
    <property type="entry name" value="Rad4, beta-hairpin domain BHD1"/>
    <property type="match status" value="1"/>
</dbReference>
<evidence type="ECO:0000256" key="4">
    <source>
        <dbReference type="ARBA" id="ARBA00023204"/>
    </source>
</evidence>
<accession>A0AAI8YWM6</accession>
<feature type="compositionally biased region" description="Polar residues" evidence="6">
    <location>
        <begin position="87"/>
        <end position="103"/>
    </location>
</feature>
<name>A0AAI8YWM6_9PEZI</name>
<dbReference type="InterPro" id="IPR038765">
    <property type="entry name" value="Papain-like_cys_pep_sf"/>
</dbReference>
<dbReference type="InterPro" id="IPR036985">
    <property type="entry name" value="Transglutaminase-like_sf"/>
</dbReference>
<evidence type="ECO:0000256" key="3">
    <source>
        <dbReference type="ARBA" id="ARBA00022763"/>
    </source>
</evidence>
<evidence type="ECO:0000259" key="7">
    <source>
        <dbReference type="SMART" id="SM01030"/>
    </source>
</evidence>
<dbReference type="GO" id="GO:0005737">
    <property type="term" value="C:cytoplasm"/>
    <property type="evidence" value="ECO:0007669"/>
    <property type="project" value="TreeGrafter"/>
</dbReference>
<evidence type="ECO:0000256" key="6">
    <source>
        <dbReference type="SAM" id="MobiDB-lite"/>
    </source>
</evidence>
<feature type="compositionally biased region" description="Acidic residues" evidence="6">
    <location>
        <begin position="857"/>
        <end position="872"/>
    </location>
</feature>
<dbReference type="Pfam" id="PF03835">
    <property type="entry name" value="Rad4"/>
    <property type="match status" value="1"/>
</dbReference>
<keyword evidence="3" id="KW-0227">DNA damage</keyword>
<dbReference type="SMART" id="SM01030">
    <property type="entry name" value="BHD_1"/>
    <property type="match status" value="1"/>
</dbReference>
<dbReference type="GO" id="GO:0000111">
    <property type="term" value="C:nucleotide-excision repair factor 2 complex"/>
    <property type="evidence" value="ECO:0007669"/>
    <property type="project" value="TreeGrafter"/>
</dbReference>
<feature type="compositionally biased region" description="Basic and acidic residues" evidence="6">
    <location>
        <begin position="896"/>
        <end position="906"/>
    </location>
</feature>
<comment type="caution">
    <text evidence="10">The sequence shown here is derived from an EMBL/GenBank/DDBJ whole genome shotgun (WGS) entry which is preliminary data.</text>
</comment>
<dbReference type="Gene3D" id="3.30.70.2460">
    <property type="entry name" value="Rad4, beta-hairpin domain BHD3"/>
    <property type="match status" value="1"/>
</dbReference>
<feature type="domain" description="Rad4 beta-hairpin" evidence="9">
    <location>
        <begin position="632"/>
        <end position="706"/>
    </location>
</feature>
<dbReference type="SMART" id="SM01032">
    <property type="entry name" value="BHD_3"/>
    <property type="match status" value="1"/>
</dbReference>
<feature type="compositionally biased region" description="Basic and acidic residues" evidence="6">
    <location>
        <begin position="921"/>
        <end position="945"/>
    </location>
</feature>
<organism evidence="10 11">
    <name type="scientific">Lecanosticta acicola</name>
    <dbReference type="NCBI Taxonomy" id="111012"/>
    <lineage>
        <taxon>Eukaryota</taxon>
        <taxon>Fungi</taxon>
        <taxon>Dikarya</taxon>
        <taxon>Ascomycota</taxon>
        <taxon>Pezizomycotina</taxon>
        <taxon>Dothideomycetes</taxon>
        <taxon>Dothideomycetidae</taxon>
        <taxon>Mycosphaerellales</taxon>
        <taxon>Mycosphaerellaceae</taxon>
        <taxon>Lecanosticta</taxon>
    </lineage>
</organism>
<feature type="compositionally biased region" description="Basic residues" evidence="6">
    <location>
        <begin position="1"/>
        <end position="10"/>
    </location>
</feature>
<feature type="domain" description="Rad4 beta-hairpin" evidence="7">
    <location>
        <begin position="506"/>
        <end position="564"/>
    </location>
</feature>
<dbReference type="Proteomes" id="UP001296104">
    <property type="component" value="Unassembled WGS sequence"/>
</dbReference>
<evidence type="ECO:0000259" key="9">
    <source>
        <dbReference type="SMART" id="SM01032"/>
    </source>
</evidence>
<evidence type="ECO:0000256" key="2">
    <source>
        <dbReference type="ARBA" id="ARBA00009525"/>
    </source>
</evidence>
<dbReference type="GO" id="GO:0006298">
    <property type="term" value="P:mismatch repair"/>
    <property type="evidence" value="ECO:0007669"/>
    <property type="project" value="TreeGrafter"/>
</dbReference>
<feature type="region of interest" description="Disordered" evidence="6">
    <location>
        <begin position="784"/>
        <end position="814"/>
    </location>
</feature>
<evidence type="ECO:0000256" key="1">
    <source>
        <dbReference type="ARBA" id="ARBA00004123"/>
    </source>
</evidence>
<dbReference type="Gene3D" id="3.90.260.10">
    <property type="entry name" value="Transglutaminase-like"/>
    <property type="match status" value="1"/>
</dbReference>
<comment type="subcellular location">
    <subcellularLocation>
        <location evidence="1">Nucleus</location>
    </subcellularLocation>
</comment>
<dbReference type="SMART" id="SM01031">
    <property type="entry name" value="BHD_2"/>
    <property type="match status" value="1"/>
</dbReference>